<dbReference type="STRING" id="861298.SAMN04488136_11055"/>
<dbReference type="EMBL" id="FNDD01000010">
    <property type="protein sequence ID" value="SDH18822.1"/>
    <property type="molecule type" value="Genomic_DNA"/>
</dbReference>
<gene>
    <name evidence="1" type="ORF">SAMN04488136_11055</name>
</gene>
<dbReference type="Gene3D" id="1.10.260.40">
    <property type="entry name" value="lambda repressor-like DNA-binding domains"/>
    <property type="match status" value="1"/>
</dbReference>
<evidence type="ECO:0000313" key="2">
    <source>
        <dbReference type="Proteomes" id="UP000198854"/>
    </source>
</evidence>
<accession>A0A1G8ACZ2</accession>
<protein>
    <recommendedName>
        <fullName evidence="3">HTH cro/C1-type domain-containing protein</fullName>
    </recommendedName>
</protein>
<sequence>MFGVWLNVYWEQIRTGVRNLSFAARLKQLIGKETVSGFARRVELSEALVRKYLAGSEPSLSKANQIAMRANCSLEWLATGCGYLYRQAEVVDMEAYTLAYQAVFNRAPQALEEHQQMISGYQYLRAHKKADGYLDQQAMKQFLSRQQAELDETPTNA</sequence>
<dbReference type="AlphaFoldDB" id="A0A1G8ACZ2"/>
<reference evidence="1 2" key="1">
    <citation type="submission" date="2016-10" db="EMBL/GenBank/DDBJ databases">
        <authorList>
            <person name="de Groot N.N."/>
        </authorList>
    </citation>
    <scope>NUCLEOTIDE SEQUENCE [LARGE SCALE GENOMIC DNA]</scope>
    <source>
        <strain evidence="1 2">CGMCC 1.10228</strain>
    </source>
</reference>
<keyword evidence="2" id="KW-1185">Reference proteome</keyword>
<evidence type="ECO:0000313" key="1">
    <source>
        <dbReference type="EMBL" id="SDH18822.1"/>
    </source>
</evidence>
<dbReference type="GO" id="GO:0003677">
    <property type="term" value="F:DNA binding"/>
    <property type="evidence" value="ECO:0007669"/>
    <property type="project" value="InterPro"/>
</dbReference>
<dbReference type="Proteomes" id="UP000198854">
    <property type="component" value="Unassembled WGS sequence"/>
</dbReference>
<proteinExistence type="predicted"/>
<evidence type="ECO:0008006" key="3">
    <source>
        <dbReference type="Google" id="ProtNLM"/>
    </source>
</evidence>
<name>A0A1G8ACZ2_9VIBR</name>
<dbReference type="InterPro" id="IPR010982">
    <property type="entry name" value="Lambda_DNA-bd_dom_sf"/>
</dbReference>
<organism evidence="1 2">
    <name type="scientific">Vibrio xiamenensis</name>
    <dbReference type="NCBI Taxonomy" id="861298"/>
    <lineage>
        <taxon>Bacteria</taxon>
        <taxon>Pseudomonadati</taxon>
        <taxon>Pseudomonadota</taxon>
        <taxon>Gammaproteobacteria</taxon>
        <taxon>Vibrionales</taxon>
        <taxon>Vibrionaceae</taxon>
        <taxon>Vibrio</taxon>
    </lineage>
</organism>